<keyword evidence="3" id="KW-1185">Reference proteome</keyword>
<name>A0ABV8QD81_9GAMM</name>
<organism evidence="2 3">
    <name type="scientific">Marinobacter lacisalsi</name>
    <dbReference type="NCBI Taxonomy" id="475979"/>
    <lineage>
        <taxon>Bacteria</taxon>
        <taxon>Pseudomonadati</taxon>
        <taxon>Pseudomonadota</taxon>
        <taxon>Gammaproteobacteria</taxon>
        <taxon>Pseudomonadales</taxon>
        <taxon>Marinobacteraceae</taxon>
        <taxon>Marinobacter</taxon>
    </lineage>
</organism>
<proteinExistence type="predicted"/>
<evidence type="ECO:0000313" key="2">
    <source>
        <dbReference type="EMBL" id="MFC4258255.1"/>
    </source>
</evidence>
<dbReference type="RefSeq" id="WP_379885660.1">
    <property type="nucleotide sequence ID" value="NZ_JBHSDI010000007.1"/>
</dbReference>
<gene>
    <name evidence="2" type="ORF">ACFOZ5_04310</name>
</gene>
<evidence type="ECO:0000259" key="1">
    <source>
        <dbReference type="Pfam" id="PF13503"/>
    </source>
</evidence>
<comment type="caution">
    <text evidence="2">The sequence shown here is derived from an EMBL/GenBank/DDBJ whole genome shotgun (WGS) entry which is preliminary data.</text>
</comment>
<dbReference type="EMBL" id="JBHSDI010000007">
    <property type="protein sequence ID" value="MFC4258255.1"/>
    <property type="molecule type" value="Genomic_DNA"/>
</dbReference>
<reference evidence="3" key="1">
    <citation type="journal article" date="2019" name="Int. J. Syst. Evol. Microbiol.">
        <title>The Global Catalogue of Microorganisms (GCM) 10K type strain sequencing project: providing services to taxonomists for standard genome sequencing and annotation.</title>
        <authorList>
            <consortium name="The Broad Institute Genomics Platform"/>
            <consortium name="The Broad Institute Genome Sequencing Center for Infectious Disease"/>
            <person name="Wu L."/>
            <person name="Ma J."/>
        </authorList>
    </citation>
    <scope>NUCLEOTIDE SEQUENCE [LARGE SCALE GENOMIC DNA]</scope>
    <source>
        <strain evidence="3">CECT 7297</strain>
    </source>
</reference>
<dbReference type="InterPro" id="IPR025391">
    <property type="entry name" value="DUF4123"/>
</dbReference>
<dbReference type="Pfam" id="PF13503">
    <property type="entry name" value="DUF4123"/>
    <property type="match status" value="1"/>
</dbReference>
<sequence>MTPGHYPLSHNPFDFIAWPEDTGVVLVLDSCIIQDLGLALFEWSSDITQVDCLYDNTPWEPVRDVSPWAVWLSGPDDPALRHFVEHEAANEAGYLLFTPLSYPQFSRWMRQRIQIERAPEAVELVRISHPALAREIIGDHLIRTGPEGAIQQMVLPDRTTGQWHHLALKTDTTPPDLDQTVSLSPGLFEAFSRFNVRRADLMIWDGLDEPTRKALGGPALPKAWPELCRLSAEAGKAGKNDIRQRTQYLRQCCSQEAMADQRP</sequence>
<evidence type="ECO:0000313" key="3">
    <source>
        <dbReference type="Proteomes" id="UP001595798"/>
    </source>
</evidence>
<dbReference type="Proteomes" id="UP001595798">
    <property type="component" value="Unassembled WGS sequence"/>
</dbReference>
<feature type="domain" description="DUF4123" evidence="1">
    <location>
        <begin position="27"/>
        <end position="134"/>
    </location>
</feature>
<accession>A0ABV8QD81</accession>
<protein>
    <submittedName>
        <fullName evidence="2">DUF4123 domain-containing protein</fullName>
    </submittedName>
</protein>